<dbReference type="EMBL" id="RCHU02000010">
    <property type="protein sequence ID" value="KAL3578621.1"/>
    <property type="molecule type" value="Genomic_DNA"/>
</dbReference>
<dbReference type="Proteomes" id="UP000309997">
    <property type="component" value="Unassembled WGS sequence"/>
</dbReference>
<evidence type="ECO:0000313" key="1">
    <source>
        <dbReference type="EMBL" id="KAL3578621.1"/>
    </source>
</evidence>
<organism evidence="1 2">
    <name type="scientific">Populus alba</name>
    <name type="common">White poplar</name>
    <dbReference type="NCBI Taxonomy" id="43335"/>
    <lineage>
        <taxon>Eukaryota</taxon>
        <taxon>Viridiplantae</taxon>
        <taxon>Streptophyta</taxon>
        <taxon>Embryophyta</taxon>
        <taxon>Tracheophyta</taxon>
        <taxon>Spermatophyta</taxon>
        <taxon>Magnoliopsida</taxon>
        <taxon>eudicotyledons</taxon>
        <taxon>Gunneridae</taxon>
        <taxon>Pentapetalae</taxon>
        <taxon>rosids</taxon>
        <taxon>fabids</taxon>
        <taxon>Malpighiales</taxon>
        <taxon>Salicaceae</taxon>
        <taxon>Saliceae</taxon>
        <taxon>Populus</taxon>
    </lineage>
</organism>
<accession>A0ACC4BJT6</accession>
<sequence length="1186" mass="136036">MLVGCVKFHKRRTPSTTQDRKTKVNSRQDSSNIDLLIQQLLFSVNLPFSLRSKLWRTEDEIESEELVRGIRYSMIEIIKKREEKVKNGGANGFDDDFLAVIMNAFQDTDENKRISLEDLIENSTENASGRGIVLGGFGVWNNNVRSSHAGAVIEEVCLVLHKLWWTPIRTQNFMASQGIRGPSYRFIHGSTKEVLIMKKEAMAKPMTLSHNILPKVLPQIYTWINTYGRNYLSWYGPKAHFVVSEPELVKEILNNKDRSYPKGDIPAYFRLLSGNGVTTSEGEKWTKHRKLSTYAFNAENLKGMIPEMIASVEMLLERWKQNEGREIEVYQELRLLTSEVISRTAFGSSYLEGKDIFDMLTKLSLIIQTNIYKLRLPGISKFWKTQDEIESEKLVKGIHNSVMEIIKKREEKVKNGEADGFGNDFLGVLLISYHDADEKKRISIEDLVDECKTFYFAGQESTNSLLSWTILLLAIHTDWQEEARKEVFNIFGQQKPNLDGIAKLKILSMIINETLRLYPPVLGLIRKVEREVQIGQLTLPANMNLYIANAALHHDPEIWGEDVHLFKPERFSGGVAKATNNIPAAFFPFGLGPRTCVGLNFATTEAKITLSMILQKYLFTLSPTYTHSPYEAITLCPRNGVQILRWLRRFSTAVRTHFPKEGPGNASESYLWMDQCYPEWDPQRENGTRKEKLRCWFFNKVWWDPIRIQSAMRSQGMKGPPYRFLHGNTKEIYNMRNEIMSSPMELSHQMLARIQPHVYSWIKLYGMNFLNWYGPQAQLVITEPKLIKEVLSNKDGAYPKLVIQNYAEKLLGDGLVLSQGKKWLKMRKLAIHAFHAESLKGTIPAMIVSVETMLDRWRREGIKEIEVFQEFKVLTSEIISRAAFRSSYLEGKNIFDMLTRMALIVGRNNYKVGISGIKKFFKTRDDIESEKLDRGIRDSMLKVIKRREEVMVGTEPDDYGSDFLGLLLKAYHENDKTKKISIDDLIDECKTFYVAGHETTTSSLTWTLLFLAIHTDWQNRAREEVLQIFGQQNPCPDSIGRLKTMTMIVNESLRLYPPVFNLTREVQREVKLGKLTVPAKMTLSLSVLALHNNPQIWGEDAHLFKPERFAGGVAEATKNNATAFLPFGLGPRSCVGLNFALSEIKIALSMILQHYRFTLSPTYVHSPEHILTISPRYGLQILFEAL</sequence>
<gene>
    <name evidence="1" type="ORF">D5086_020125</name>
</gene>
<name>A0ACC4BJT6_POPAL</name>
<keyword evidence="2" id="KW-1185">Reference proteome</keyword>
<reference evidence="1 2" key="1">
    <citation type="journal article" date="2024" name="Plant Biotechnol. J.">
        <title>Genome and CRISPR/Cas9 system of a widespread forest tree (Populus alba) in the world.</title>
        <authorList>
            <person name="Liu Y.J."/>
            <person name="Jiang P.F."/>
            <person name="Han X.M."/>
            <person name="Li X.Y."/>
            <person name="Wang H.M."/>
            <person name="Wang Y.J."/>
            <person name="Wang X.X."/>
            <person name="Zeng Q.Y."/>
        </authorList>
    </citation>
    <scope>NUCLEOTIDE SEQUENCE [LARGE SCALE GENOMIC DNA]</scope>
    <source>
        <strain evidence="2">cv. PAL-ZL1</strain>
    </source>
</reference>
<proteinExistence type="predicted"/>
<evidence type="ECO:0000313" key="2">
    <source>
        <dbReference type="Proteomes" id="UP000309997"/>
    </source>
</evidence>
<protein>
    <submittedName>
        <fullName evidence="1">Uncharacterized protein</fullName>
    </submittedName>
</protein>
<comment type="caution">
    <text evidence="1">The sequence shown here is derived from an EMBL/GenBank/DDBJ whole genome shotgun (WGS) entry which is preliminary data.</text>
</comment>